<reference evidence="1" key="1">
    <citation type="journal article" date="2020" name="Stud. Mycol.">
        <title>101 Dothideomycetes genomes: a test case for predicting lifestyles and emergence of pathogens.</title>
        <authorList>
            <person name="Haridas S."/>
            <person name="Albert R."/>
            <person name="Binder M."/>
            <person name="Bloem J."/>
            <person name="Labutti K."/>
            <person name="Salamov A."/>
            <person name="Andreopoulos B."/>
            <person name="Baker S."/>
            <person name="Barry K."/>
            <person name="Bills G."/>
            <person name="Bluhm B."/>
            <person name="Cannon C."/>
            <person name="Castanera R."/>
            <person name="Culley D."/>
            <person name="Daum C."/>
            <person name="Ezra D."/>
            <person name="Gonzalez J."/>
            <person name="Henrissat B."/>
            <person name="Kuo A."/>
            <person name="Liang C."/>
            <person name="Lipzen A."/>
            <person name="Lutzoni F."/>
            <person name="Magnuson J."/>
            <person name="Mondo S."/>
            <person name="Nolan M."/>
            <person name="Ohm R."/>
            <person name="Pangilinan J."/>
            <person name="Park H.-J."/>
            <person name="Ramirez L."/>
            <person name="Alfaro M."/>
            <person name="Sun H."/>
            <person name="Tritt A."/>
            <person name="Yoshinaga Y."/>
            <person name="Zwiers L.-H."/>
            <person name="Turgeon B."/>
            <person name="Goodwin S."/>
            <person name="Spatafora J."/>
            <person name="Crous P."/>
            <person name="Grigoriev I."/>
        </authorList>
    </citation>
    <scope>NUCLEOTIDE SEQUENCE</scope>
    <source>
        <strain evidence="1">CBS 675.92</strain>
    </source>
</reference>
<dbReference type="EMBL" id="ML977015">
    <property type="protein sequence ID" value="KAF1951674.1"/>
    <property type="molecule type" value="Genomic_DNA"/>
</dbReference>
<sequence>MIVQCPYSELRVRPLARLAECSTNSKSSQIPQPLVVVGIAHVRWRTIERGGLRGKCKNRRREGEKASWSASSELCILTRVWLARPGEWTRLGRTSAPRRQPKTSSNLIQRPSRLHLLCIIDLDRCACRHQSLTSIPCHEDHSPSASRASVSGVAAAHTTTPVGFQHECKHPVHVLDPIGVFPASAWSLLLSSHISH</sequence>
<dbReference type="AlphaFoldDB" id="A0A6A5THR5"/>
<evidence type="ECO:0000313" key="2">
    <source>
        <dbReference type="Proteomes" id="UP000800035"/>
    </source>
</evidence>
<evidence type="ECO:0000313" key="1">
    <source>
        <dbReference type="EMBL" id="KAF1951674.1"/>
    </source>
</evidence>
<name>A0A6A5THR5_9PLEO</name>
<dbReference type="Proteomes" id="UP000800035">
    <property type="component" value="Unassembled WGS sequence"/>
</dbReference>
<organism evidence="1 2">
    <name type="scientific">Byssothecium circinans</name>
    <dbReference type="NCBI Taxonomy" id="147558"/>
    <lineage>
        <taxon>Eukaryota</taxon>
        <taxon>Fungi</taxon>
        <taxon>Dikarya</taxon>
        <taxon>Ascomycota</taxon>
        <taxon>Pezizomycotina</taxon>
        <taxon>Dothideomycetes</taxon>
        <taxon>Pleosporomycetidae</taxon>
        <taxon>Pleosporales</taxon>
        <taxon>Massarineae</taxon>
        <taxon>Massarinaceae</taxon>
        <taxon>Byssothecium</taxon>
    </lineage>
</organism>
<proteinExistence type="predicted"/>
<keyword evidence="2" id="KW-1185">Reference proteome</keyword>
<protein>
    <submittedName>
        <fullName evidence="1">Uncharacterized protein</fullName>
    </submittedName>
</protein>
<gene>
    <name evidence="1" type="ORF">CC80DRAFT_191373</name>
</gene>
<accession>A0A6A5THR5</accession>